<reference evidence="2 3" key="1">
    <citation type="journal article" date="2019" name="Int. J. Syst. Evol. Microbiol.">
        <title>The Global Catalogue of Microorganisms (GCM) 10K type strain sequencing project: providing services to taxonomists for standard genome sequencing and annotation.</title>
        <authorList>
            <consortium name="The Broad Institute Genomics Platform"/>
            <consortium name="The Broad Institute Genome Sequencing Center for Infectious Disease"/>
            <person name="Wu L."/>
            <person name="Ma J."/>
        </authorList>
    </citation>
    <scope>NUCLEOTIDE SEQUENCE [LARGE SCALE GENOMIC DNA]</scope>
    <source>
        <strain evidence="2 3">JCM 10671</strain>
    </source>
</reference>
<evidence type="ECO:0000259" key="1">
    <source>
        <dbReference type="Pfam" id="PF00535"/>
    </source>
</evidence>
<accession>A0ABN1G951</accession>
<keyword evidence="3" id="KW-1185">Reference proteome</keyword>
<dbReference type="Pfam" id="PF00535">
    <property type="entry name" value="Glycos_transf_2"/>
    <property type="match status" value="1"/>
</dbReference>
<dbReference type="RefSeq" id="WP_344601390.1">
    <property type="nucleotide sequence ID" value="NZ_BAAAHE010000006.1"/>
</dbReference>
<feature type="domain" description="Glycosyltransferase 2-like" evidence="1">
    <location>
        <begin position="252"/>
        <end position="348"/>
    </location>
</feature>
<comment type="caution">
    <text evidence="2">The sequence shown here is derived from an EMBL/GenBank/DDBJ whole genome shotgun (WGS) entry which is preliminary data.</text>
</comment>
<dbReference type="InterPro" id="IPR001173">
    <property type="entry name" value="Glyco_trans_2-like"/>
</dbReference>
<organism evidence="2 3">
    <name type="scientific">Sporichthya brevicatena</name>
    <dbReference type="NCBI Taxonomy" id="171442"/>
    <lineage>
        <taxon>Bacteria</taxon>
        <taxon>Bacillati</taxon>
        <taxon>Actinomycetota</taxon>
        <taxon>Actinomycetes</taxon>
        <taxon>Sporichthyales</taxon>
        <taxon>Sporichthyaceae</taxon>
        <taxon>Sporichthya</taxon>
    </lineage>
</organism>
<dbReference type="SUPFAM" id="SSF53448">
    <property type="entry name" value="Nucleotide-diphospho-sugar transferases"/>
    <property type="match status" value="1"/>
</dbReference>
<evidence type="ECO:0000313" key="2">
    <source>
        <dbReference type="EMBL" id="GAA0606634.1"/>
    </source>
</evidence>
<proteinExistence type="predicted"/>
<dbReference type="Gene3D" id="3.90.550.10">
    <property type="entry name" value="Spore Coat Polysaccharide Biosynthesis Protein SpsA, Chain A"/>
    <property type="match status" value="1"/>
</dbReference>
<dbReference type="Proteomes" id="UP001500957">
    <property type="component" value="Unassembled WGS sequence"/>
</dbReference>
<dbReference type="PANTHER" id="PTHR22916">
    <property type="entry name" value="GLYCOSYLTRANSFERASE"/>
    <property type="match status" value="1"/>
</dbReference>
<protein>
    <recommendedName>
        <fullName evidence="1">Glycosyltransferase 2-like domain-containing protein</fullName>
    </recommendedName>
</protein>
<dbReference type="InterPro" id="IPR029044">
    <property type="entry name" value="Nucleotide-diphossugar_trans"/>
</dbReference>
<gene>
    <name evidence="2" type="ORF">GCM10009547_05740</name>
</gene>
<dbReference type="EMBL" id="BAAAHE010000006">
    <property type="protein sequence ID" value="GAA0606634.1"/>
    <property type="molecule type" value="Genomic_DNA"/>
</dbReference>
<name>A0ABN1G951_9ACTN</name>
<sequence length="864" mass="94842">MFSPPPEPPPAQMRVQPRRFVPDWGPDGEQLVGDYVELGNSVSNIAMERGSLYAKSFSARHLLLRNAAGPGLTYTELIEHLRAHDVDDRRLGTGLPPLAERPAIQLARVIGLQGLEAEDEALAARLLTVVSRQHSVERWHEDHRKTYAHFLYAAGFHAELARLLPRLNLPPRVLFPIQADLANPYASKVAKSEADWLATIARIFDGTGLETITFAPEGATVFDRMRCEGVTDEVDGPLISVMMSSWRPDAALITSARSVLEQTWRNVELLVIDDASPPEFDAVLEQVAALDPERVRVVKQPVNGGTYLARNTALDLARGEFISGQDADDWSHPRRLEVQVRPLLKNRSVRATRGRSLRVSDDFVFNQPGYDPILFIAPFLMTRREDVRRYCGYYDHARKAADNEFLKRLVLGAPDGLVDVDYPLACQRVGHGSLSRSEFSAGWQHAARTTYQASYNHWHAKLLRTGADRRLPKVQTKRPFPAPLRFVTGIPGATLPPNRYDVVVAGDWVTPDSTPRILLDELRSLRGRGLRLGVLPLDTMFPPSTKRLPFSTDLLDLIDRGEADFVLADQGAQIGLLLVHGAPVLQFPTSAPTDIGVGRVAVLADRPPVSEGRRVYTVPITERSVTDLFGVEPVWVPQGPAVRAELAGLVDADRLWDLDAPPVVDVDSWAVARSPLRDRRPVIGAMTRDTVAAWRARAADLRATYPAPGAGVEVDVRLRRVIVTSTGLLTHDGLPQEWMSFSEDDIDVRPFLASLDFYVPPANEAVTLETERAIREALATGAVAVLPEQFRPGFGDAACYAPGGSAGEVVAELWADPARYDAQSARGVAFVRERFGAAAFAELVDGLRGAHALAGASNARTAAT</sequence>
<dbReference type="CDD" id="cd00761">
    <property type="entry name" value="Glyco_tranf_GTA_type"/>
    <property type="match status" value="1"/>
</dbReference>
<evidence type="ECO:0000313" key="3">
    <source>
        <dbReference type="Proteomes" id="UP001500957"/>
    </source>
</evidence>
<dbReference type="PANTHER" id="PTHR22916:SF3">
    <property type="entry name" value="UDP-GLCNAC:BETAGAL BETA-1,3-N-ACETYLGLUCOSAMINYLTRANSFERASE-LIKE PROTEIN 1"/>
    <property type="match status" value="1"/>
</dbReference>